<keyword evidence="1" id="KW-0812">Transmembrane</keyword>
<dbReference type="EMBL" id="UINC01022813">
    <property type="protein sequence ID" value="SVA93208.1"/>
    <property type="molecule type" value="Genomic_DNA"/>
</dbReference>
<feature type="transmembrane region" description="Helical" evidence="1">
    <location>
        <begin position="21"/>
        <end position="44"/>
    </location>
</feature>
<sequence length="570" mass="66903">MKIDIHDQFGQASKKKNIIKPVTALVSILSIIAVCLTIITVFFWEDYKIISRFYIANWAHNYGYLMPMNRKSPVEALLLSPVRFLKSLHINNLPRLKIDIKFKHYKKIKDKRKEAFKVGILTQQSSDYVPAKIRFQNNTIKAKLRLKGDWLDHLIGKKWSFRIHLKGENTLFGMKKFSIQHPKTRGFHGEILFFETLKKFNVLTPRYIFVNVDLNGEDLGIMALEESFTKLLLENNKQREGIILKFDESLYWESFNSEKSEFMPAFDNYKTQRIDIFNMKKTYNSPIMSKQLAFATGLLRGFQNKRFSPSHVFDSKTMGSFLAVCEFWGSWHAIRWHNLRFYFNPFTQKLEPIAFDASIYDRNNIIDGHGLLTNLKQEIMVDILKDPQIYKEYRTALLKLKKMIEKEEFIEYLMSIEKKYLTMLGMEFFLLWGYDLDELPVRIDKLLEYSRKDMLRIGEKFRPGNQIKEDFPAIIHSTITSSGPDKILELANLVPFPLEIQSIQLIDKTNNKTIQPFKPLRSLSYPLYLEATELSGLPSKLSIRYTLPVKHDEYRLLVKSSLIGNTKVYE</sequence>
<feature type="non-terminal residue" evidence="2">
    <location>
        <position position="570"/>
    </location>
</feature>
<gene>
    <name evidence="2" type="ORF">METZ01_LOCUS146062</name>
</gene>
<name>A0A381ZV87_9ZZZZ</name>
<organism evidence="2">
    <name type="scientific">marine metagenome</name>
    <dbReference type="NCBI Taxonomy" id="408172"/>
    <lineage>
        <taxon>unclassified sequences</taxon>
        <taxon>metagenomes</taxon>
        <taxon>ecological metagenomes</taxon>
    </lineage>
</organism>
<evidence type="ECO:0000313" key="2">
    <source>
        <dbReference type="EMBL" id="SVA93208.1"/>
    </source>
</evidence>
<accession>A0A381ZV87</accession>
<keyword evidence="1" id="KW-0472">Membrane</keyword>
<proteinExistence type="predicted"/>
<protein>
    <submittedName>
        <fullName evidence="2">Uncharacterized protein</fullName>
    </submittedName>
</protein>
<keyword evidence="1" id="KW-1133">Transmembrane helix</keyword>
<dbReference type="InterPro" id="IPR014867">
    <property type="entry name" value="Spore_coat_CotH_CotH2/3/7"/>
</dbReference>
<reference evidence="2" key="1">
    <citation type="submission" date="2018-05" db="EMBL/GenBank/DDBJ databases">
        <authorList>
            <person name="Lanie J.A."/>
            <person name="Ng W.-L."/>
            <person name="Kazmierczak K.M."/>
            <person name="Andrzejewski T.M."/>
            <person name="Davidsen T.M."/>
            <person name="Wayne K.J."/>
            <person name="Tettelin H."/>
            <person name="Glass J.I."/>
            <person name="Rusch D."/>
            <person name="Podicherti R."/>
            <person name="Tsui H.-C.T."/>
            <person name="Winkler M.E."/>
        </authorList>
    </citation>
    <scope>NUCLEOTIDE SEQUENCE</scope>
</reference>
<evidence type="ECO:0000256" key="1">
    <source>
        <dbReference type="SAM" id="Phobius"/>
    </source>
</evidence>
<dbReference type="AlphaFoldDB" id="A0A381ZV87"/>
<dbReference type="Pfam" id="PF08757">
    <property type="entry name" value="CotH"/>
    <property type="match status" value="1"/>
</dbReference>